<organism evidence="1 2">
    <name type="scientific">Arcicella rosea</name>
    <dbReference type="NCBI Taxonomy" id="502909"/>
    <lineage>
        <taxon>Bacteria</taxon>
        <taxon>Pseudomonadati</taxon>
        <taxon>Bacteroidota</taxon>
        <taxon>Cytophagia</taxon>
        <taxon>Cytophagales</taxon>
        <taxon>Flectobacillaceae</taxon>
        <taxon>Arcicella</taxon>
    </lineage>
</organism>
<keyword evidence="2" id="KW-1185">Reference proteome</keyword>
<protein>
    <submittedName>
        <fullName evidence="1">Uncharacterized protein</fullName>
    </submittedName>
</protein>
<sequence>MLIVLTEFDFSLLRFQKEDFLKENIINQICYPPLRIDILTLEDL</sequence>
<reference evidence="1 2" key="1">
    <citation type="submission" date="2020-08" db="EMBL/GenBank/DDBJ databases">
        <title>Functional genomics of gut bacteria from endangered species of beetles.</title>
        <authorList>
            <person name="Carlos-Shanley C."/>
        </authorList>
    </citation>
    <scope>NUCLEOTIDE SEQUENCE [LARGE SCALE GENOMIC DNA]</scope>
    <source>
        <strain evidence="1 2">S00070</strain>
    </source>
</reference>
<name>A0A841EET8_9BACT</name>
<gene>
    <name evidence="1" type="ORF">HNP25_001339</name>
</gene>
<proteinExistence type="predicted"/>
<evidence type="ECO:0000313" key="1">
    <source>
        <dbReference type="EMBL" id="MBB6002687.1"/>
    </source>
</evidence>
<dbReference type="Proteomes" id="UP000524404">
    <property type="component" value="Unassembled WGS sequence"/>
</dbReference>
<dbReference type="AlphaFoldDB" id="A0A841EET8"/>
<accession>A0A841EET8</accession>
<comment type="caution">
    <text evidence="1">The sequence shown here is derived from an EMBL/GenBank/DDBJ whole genome shotgun (WGS) entry which is preliminary data.</text>
</comment>
<dbReference type="EMBL" id="JACHKT010000007">
    <property type="protein sequence ID" value="MBB6002687.1"/>
    <property type="molecule type" value="Genomic_DNA"/>
</dbReference>
<evidence type="ECO:0000313" key="2">
    <source>
        <dbReference type="Proteomes" id="UP000524404"/>
    </source>
</evidence>